<evidence type="ECO:0000313" key="6">
    <source>
        <dbReference type="Proteomes" id="UP000019132"/>
    </source>
</evidence>
<keyword evidence="6" id="KW-1185">Reference proteome</keyword>
<dbReference type="HOGENOM" id="CLU_451670_0_0_1"/>
<dbReference type="InParanoid" id="K3WDL4"/>
<reference evidence="6" key="2">
    <citation type="submission" date="2010-04" db="EMBL/GenBank/DDBJ databases">
        <authorList>
            <person name="Buell R."/>
            <person name="Hamilton J."/>
            <person name="Hostetler J."/>
        </authorList>
    </citation>
    <scope>NUCLEOTIDE SEQUENCE [LARGE SCALE GENOMIC DNA]</scope>
    <source>
        <strain evidence="6">DAOM:BR144</strain>
    </source>
</reference>
<name>K3WDL4_GLOUD</name>
<evidence type="ECO:0000256" key="1">
    <source>
        <dbReference type="ARBA" id="ARBA00004245"/>
    </source>
</evidence>
<keyword evidence="2" id="KW-0963">Cytoplasm</keyword>
<feature type="compositionally biased region" description="Basic and acidic residues" evidence="4">
    <location>
        <begin position="626"/>
        <end position="639"/>
    </location>
</feature>
<reference evidence="6" key="1">
    <citation type="journal article" date="2010" name="Genome Biol.">
        <title>Genome sequence of the necrotrophic plant pathogen Pythium ultimum reveals original pathogenicity mechanisms and effector repertoire.</title>
        <authorList>
            <person name="Levesque C.A."/>
            <person name="Brouwer H."/>
            <person name="Cano L."/>
            <person name="Hamilton J.P."/>
            <person name="Holt C."/>
            <person name="Huitema E."/>
            <person name="Raffaele S."/>
            <person name="Robideau G.P."/>
            <person name="Thines M."/>
            <person name="Win J."/>
            <person name="Zerillo M.M."/>
            <person name="Beakes G.W."/>
            <person name="Boore J.L."/>
            <person name="Busam D."/>
            <person name="Dumas B."/>
            <person name="Ferriera S."/>
            <person name="Fuerstenberg S.I."/>
            <person name="Gachon C.M."/>
            <person name="Gaulin E."/>
            <person name="Govers F."/>
            <person name="Grenville-Briggs L."/>
            <person name="Horner N."/>
            <person name="Hostetler J."/>
            <person name="Jiang R.H."/>
            <person name="Johnson J."/>
            <person name="Krajaejun T."/>
            <person name="Lin H."/>
            <person name="Meijer H.J."/>
            <person name="Moore B."/>
            <person name="Morris P."/>
            <person name="Phuntmart V."/>
            <person name="Puiu D."/>
            <person name="Shetty J."/>
            <person name="Stajich J.E."/>
            <person name="Tripathy S."/>
            <person name="Wawra S."/>
            <person name="van West P."/>
            <person name="Whitty B.R."/>
            <person name="Coutinho P.M."/>
            <person name="Henrissat B."/>
            <person name="Martin F."/>
            <person name="Thomas P.D."/>
            <person name="Tyler B.M."/>
            <person name="De Vries R.P."/>
            <person name="Kamoun S."/>
            <person name="Yandell M."/>
            <person name="Tisserat N."/>
            <person name="Buell C.R."/>
        </authorList>
    </citation>
    <scope>NUCLEOTIDE SEQUENCE</scope>
    <source>
        <strain evidence="6">DAOM:BR144</strain>
    </source>
</reference>
<evidence type="ECO:0000256" key="2">
    <source>
        <dbReference type="ARBA" id="ARBA00022490"/>
    </source>
</evidence>
<evidence type="ECO:0000313" key="5">
    <source>
        <dbReference type="EnsemblProtists" id="PYU1_T003055"/>
    </source>
</evidence>
<dbReference type="Proteomes" id="UP000019132">
    <property type="component" value="Unassembled WGS sequence"/>
</dbReference>
<sequence>MAQVVRYPSSAAANAGAQEDDARRFLPPPGIHPNNAVFGSVNLPKPLTWQRREHMIQRRNILGQIGQLLKRNAQLVVGSGNTSAAAGGADVNAAVHAKTWALARKLEVLTFLNSASLMEYSNMDSLSRRVQALTASIVNKKIRRETAADASGKEKLPLDAVGPASELRRTHGLQGCSPSSRPVSPSVSGPTYAASASFMPAVVSAPSVRASSFISAPSAVAPSFVPIPVIAPSVVAPPTIFAPQVMASPSADTGSPLGGGIGHPLPGIGYLMHHKRSADEMQRSTISPGVSVLGAGSVARVTKRMRRPVDLGIFLFRGYEELNSIVWSYVDGAQIMRCRGVSRATHALAPLFVTSLQLSCNAVQIALATKTGPSSILSECVNLKHLEIVSLSSGMTFGKLSMRAIDCPQRFVVTHDDHEQIVLALAEQLRINAFPRLTRLGLTCLFTNEEADGEADVLLNTLMLGCCPQLEELCLPGNSFGDYGAAKVAQMLRSRVCPKLTRLDLRRNFIGEDGIRSMCHALADGCAPHLVELCLGGNTITDSSFHHILYAMESKQLRNMRFLGIEMNYLTIASMEMLGRTIGKLVCPVLSQISYSDNSVDNGEAKRTIATSVYQERMRQQRRLQQLRDGHAVDEHDNDSNASSDDDDDDDEFTSEGE</sequence>
<dbReference type="EnsemblProtists" id="PYU1_T003055">
    <property type="protein sequence ID" value="PYU1_T003055"/>
    <property type="gene ID" value="PYU1_G003051"/>
</dbReference>
<dbReference type="AlphaFoldDB" id="K3WDL4"/>
<feature type="region of interest" description="Disordered" evidence="4">
    <location>
        <begin position="1"/>
        <end position="29"/>
    </location>
</feature>
<evidence type="ECO:0000256" key="3">
    <source>
        <dbReference type="ARBA" id="ARBA00023212"/>
    </source>
</evidence>
<comment type="subcellular location">
    <subcellularLocation>
        <location evidence="1">Cytoplasm</location>
        <location evidence="1">Cytoskeleton</location>
    </subcellularLocation>
</comment>
<dbReference type="PANTHER" id="PTHR24107:SF23">
    <property type="entry name" value="FLAGELLAR MEMBER 5"/>
    <property type="match status" value="1"/>
</dbReference>
<feature type="compositionally biased region" description="Acidic residues" evidence="4">
    <location>
        <begin position="644"/>
        <end position="658"/>
    </location>
</feature>
<reference evidence="5" key="3">
    <citation type="submission" date="2015-02" db="UniProtKB">
        <authorList>
            <consortium name="EnsemblProtists"/>
        </authorList>
    </citation>
    <scope>IDENTIFICATION</scope>
    <source>
        <strain evidence="5">DAOM BR144</strain>
    </source>
</reference>
<feature type="region of interest" description="Disordered" evidence="4">
    <location>
        <begin position="622"/>
        <end position="658"/>
    </location>
</feature>
<accession>K3WDL4</accession>
<dbReference type="STRING" id="431595.K3WDL4"/>
<evidence type="ECO:0000256" key="4">
    <source>
        <dbReference type="SAM" id="MobiDB-lite"/>
    </source>
</evidence>
<dbReference type="InterPro" id="IPR032675">
    <property type="entry name" value="LRR_dom_sf"/>
</dbReference>
<dbReference type="InterPro" id="IPR001611">
    <property type="entry name" value="Leu-rich_rpt"/>
</dbReference>
<dbReference type="eggNOG" id="ENOG502SIEV">
    <property type="taxonomic scope" value="Eukaryota"/>
</dbReference>
<proteinExistence type="predicted"/>
<dbReference type="VEuPathDB" id="FungiDB:PYU1_G003051"/>
<organism evidence="5 6">
    <name type="scientific">Globisporangium ultimum (strain ATCC 200006 / CBS 805.95 / DAOM BR144)</name>
    <name type="common">Pythium ultimum</name>
    <dbReference type="NCBI Taxonomy" id="431595"/>
    <lineage>
        <taxon>Eukaryota</taxon>
        <taxon>Sar</taxon>
        <taxon>Stramenopiles</taxon>
        <taxon>Oomycota</taxon>
        <taxon>Peronosporomycetes</taxon>
        <taxon>Pythiales</taxon>
        <taxon>Pythiaceae</taxon>
        <taxon>Globisporangium</taxon>
    </lineage>
</organism>
<dbReference type="EMBL" id="GL376628">
    <property type="status" value="NOT_ANNOTATED_CDS"/>
    <property type="molecule type" value="Genomic_DNA"/>
</dbReference>
<dbReference type="Pfam" id="PF13516">
    <property type="entry name" value="LRR_6"/>
    <property type="match status" value="1"/>
</dbReference>
<keyword evidence="3" id="KW-0206">Cytoskeleton</keyword>
<dbReference type="InterPro" id="IPR052410">
    <property type="entry name" value="DRC5"/>
</dbReference>
<dbReference type="OMA" id="SVENNCA"/>
<dbReference type="SUPFAM" id="SSF52047">
    <property type="entry name" value="RNI-like"/>
    <property type="match status" value="1"/>
</dbReference>
<dbReference type="PANTHER" id="PTHR24107">
    <property type="entry name" value="YNEIN REGULATORY COMPLEX SUBUNIT 5"/>
    <property type="match status" value="1"/>
</dbReference>
<protein>
    <submittedName>
        <fullName evidence="5">Uncharacterized protein</fullName>
    </submittedName>
</protein>
<dbReference type="GO" id="GO:0005856">
    <property type="term" value="C:cytoskeleton"/>
    <property type="evidence" value="ECO:0007669"/>
    <property type="project" value="UniProtKB-SubCell"/>
</dbReference>
<dbReference type="Gene3D" id="3.80.10.10">
    <property type="entry name" value="Ribonuclease Inhibitor"/>
    <property type="match status" value="1"/>
</dbReference>
<dbReference type="SMART" id="SM00368">
    <property type="entry name" value="LRR_RI"/>
    <property type="match status" value="3"/>
</dbReference>